<keyword evidence="1" id="KW-1133">Transmembrane helix</keyword>
<feature type="transmembrane region" description="Helical" evidence="1">
    <location>
        <begin position="125"/>
        <end position="146"/>
    </location>
</feature>
<accession>A0A8H3YR63</accession>
<dbReference type="Proteomes" id="UP000447873">
    <property type="component" value="Unassembled WGS sequence"/>
</dbReference>
<evidence type="ECO:0000256" key="1">
    <source>
        <dbReference type="SAM" id="Phobius"/>
    </source>
</evidence>
<dbReference type="EMBL" id="WNWS01000470">
    <property type="protein sequence ID" value="KAE9967197.1"/>
    <property type="molecule type" value="Genomic_DNA"/>
</dbReference>
<comment type="caution">
    <text evidence="2">The sequence shown here is derived from an EMBL/GenBank/DDBJ whole genome shotgun (WGS) entry which is preliminary data.</text>
</comment>
<protein>
    <recommendedName>
        <fullName evidence="4">MARVEL domain-containing protein</fullName>
    </recommendedName>
</protein>
<sequence length="151" mass="16295">MALKVLISLRAVQLLLASLIFGHAIILTLKANSNHRLRIAGALGTTTGAWGIIVAFVGFLDLSCFHNDENIGCILLTLFLDGPASGLFFCSGLYMLHALPLKDRCHALREELEGNGQMLCGMDRAAAVFCLVGCLVTVILLSKILLKHKAY</sequence>
<reference evidence="2 3" key="1">
    <citation type="submission" date="2018-12" db="EMBL/GenBank/DDBJ databases">
        <title>Venturia inaequalis Genome Resource.</title>
        <authorList>
            <person name="Lichtner F.J."/>
        </authorList>
    </citation>
    <scope>NUCLEOTIDE SEQUENCE [LARGE SCALE GENOMIC DNA]</scope>
    <source>
        <strain evidence="2 3">120213</strain>
    </source>
</reference>
<name>A0A8H3YR63_VENIN</name>
<feature type="transmembrane region" description="Helical" evidence="1">
    <location>
        <begin position="7"/>
        <end position="27"/>
    </location>
</feature>
<feature type="transmembrane region" description="Helical" evidence="1">
    <location>
        <begin position="39"/>
        <end position="60"/>
    </location>
</feature>
<evidence type="ECO:0008006" key="4">
    <source>
        <dbReference type="Google" id="ProtNLM"/>
    </source>
</evidence>
<evidence type="ECO:0000313" key="2">
    <source>
        <dbReference type="EMBL" id="KAE9967197.1"/>
    </source>
</evidence>
<feature type="transmembrane region" description="Helical" evidence="1">
    <location>
        <begin position="72"/>
        <end position="94"/>
    </location>
</feature>
<proteinExistence type="predicted"/>
<organism evidence="2 3">
    <name type="scientific">Venturia inaequalis</name>
    <name type="common">Apple scab fungus</name>
    <dbReference type="NCBI Taxonomy" id="5025"/>
    <lineage>
        <taxon>Eukaryota</taxon>
        <taxon>Fungi</taxon>
        <taxon>Dikarya</taxon>
        <taxon>Ascomycota</taxon>
        <taxon>Pezizomycotina</taxon>
        <taxon>Dothideomycetes</taxon>
        <taxon>Pleosporomycetidae</taxon>
        <taxon>Venturiales</taxon>
        <taxon>Venturiaceae</taxon>
        <taxon>Venturia</taxon>
    </lineage>
</organism>
<gene>
    <name evidence="2" type="ORF">EG328_008373</name>
</gene>
<keyword evidence="1" id="KW-0472">Membrane</keyword>
<keyword evidence="1" id="KW-0812">Transmembrane</keyword>
<dbReference type="AlphaFoldDB" id="A0A8H3YR63"/>
<evidence type="ECO:0000313" key="3">
    <source>
        <dbReference type="Proteomes" id="UP000447873"/>
    </source>
</evidence>